<dbReference type="HOGENOM" id="CLU_507699_0_0_1"/>
<sequence>MATQAYGAEMQAVPQASQPPQAPTQARLPPPPPVAAAAAAAATPQPQYVTELQNPQPQAQPPGSQKQYVTELSAAPAPPQAAGAPTPAAASQQYIVVTVAGKCACARWGGFREAWGILEAVRGRVCRPPVGRLLVQAKPGHVSPLQLTNIQVPQQALSTQRLVVQSAAPGSKGGQVSLTVHGTQQVHSPPERSPVQTNSSSGKTAGAPAGAVPPQLQIHGVQQSVPVTQEVPGQGAPPGLVSIQSISVAAGGGKGAGG</sequence>
<keyword evidence="3" id="KW-1185">Reference proteome</keyword>
<evidence type="ECO:0000313" key="2">
    <source>
        <dbReference type="Ensembl" id="ENSOCUP00000022466.3"/>
    </source>
</evidence>
<feature type="compositionally biased region" description="Polar residues" evidence="1">
    <location>
        <begin position="48"/>
        <end position="70"/>
    </location>
</feature>
<dbReference type="AlphaFoldDB" id="G1TZE4"/>
<accession>G1TZE4</accession>
<evidence type="ECO:0000313" key="3">
    <source>
        <dbReference type="Proteomes" id="UP000001811"/>
    </source>
</evidence>
<dbReference type="Ensembl" id="ENSOCUT00000029739.3">
    <property type="protein sequence ID" value="ENSOCUP00000022466.3"/>
    <property type="gene ID" value="ENSOCUG00000023815.3"/>
</dbReference>
<feature type="compositionally biased region" description="Polar residues" evidence="1">
    <location>
        <begin position="194"/>
        <end position="203"/>
    </location>
</feature>
<name>G1TZE4_RABIT</name>
<proteinExistence type="predicted"/>
<feature type="compositionally biased region" description="Polar residues" evidence="1">
    <location>
        <begin position="174"/>
        <end position="187"/>
    </location>
</feature>
<reference evidence="2" key="3">
    <citation type="submission" date="2025-09" db="UniProtKB">
        <authorList>
            <consortium name="Ensembl"/>
        </authorList>
    </citation>
    <scope>IDENTIFICATION</scope>
    <source>
        <strain evidence="2">Thorbecke</strain>
    </source>
</reference>
<evidence type="ECO:0000256" key="1">
    <source>
        <dbReference type="SAM" id="MobiDB-lite"/>
    </source>
</evidence>
<feature type="region of interest" description="Disordered" evidence="1">
    <location>
        <begin position="1"/>
        <end position="85"/>
    </location>
</feature>
<dbReference type="InParanoid" id="G1TZE4"/>
<reference evidence="2" key="2">
    <citation type="submission" date="2025-08" db="UniProtKB">
        <authorList>
            <consortium name="Ensembl"/>
        </authorList>
    </citation>
    <scope>IDENTIFICATION</scope>
    <source>
        <strain evidence="2">Thorbecke</strain>
    </source>
</reference>
<dbReference type="eggNOG" id="KOG3712">
    <property type="taxonomic scope" value="Eukaryota"/>
</dbReference>
<feature type="compositionally biased region" description="Low complexity" evidence="1">
    <location>
        <begin position="11"/>
        <end position="27"/>
    </location>
</feature>
<dbReference type="Proteomes" id="UP000001811">
    <property type="component" value="Unplaced"/>
</dbReference>
<protein>
    <submittedName>
        <fullName evidence="2">Uncharacterized protein</fullName>
    </submittedName>
</protein>
<dbReference type="GeneTree" id="ENSGT00980000201784"/>
<organism evidence="2 3">
    <name type="scientific">Oryctolagus cuniculus</name>
    <name type="common">Rabbit</name>
    <dbReference type="NCBI Taxonomy" id="9986"/>
    <lineage>
        <taxon>Eukaryota</taxon>
        <taxon>Metazoa</taxon>
        <taxon>Chordata</taxon>
        <taxon>Craniata</taxon>
        <taxon>Vertebrata</taxon>
        <taxon>Euteleostomi</taxon>
        <taxon>Mammalia</taxon>
        <taxon>Eutheria</taxon>
        <taxon>Euarchontoglires</taxon>
        <taxon>Glires</taxon>
        <taxon>Lagomorpha</taxon>
        <taxon>Leporidae</taxon>
        <taxon>Oryctolagus</taxon>
    </lineage>
</organism>
<feature type="region of interest" description="Disordered" evidence="1">
    <location>
        <begin position="166"/>
        <end position="240"/>
    </location>
</feature>
<dbReference type="Bgee" id="ENSOCUG00000023815">
    <property type="expression patterns" value="Expressed in testis and 16 other cell types or tissues"/>
</dbReference>
<reference evidence="2 3" key="1">
    <citation type="journal article" date="2011" name="Nature">
        <title>A high-resolution map of human evolutionary constraint using 29 mammals.</title>
        <authorList>
            <person name="Lindblad-Toh K."/>
            <person name="Garber M."/>
            <person name="Zuk O."/>
            <person name="Lin M.F."/>
            <person name="Parker B.J."/>
            <person name="Washietl S."/>
            <person name="Kheradpour P."/>
            <person name="Ernst J."/>
            <person name="Jordan G."/>
            <person name="Mauceli E."/>
            <person name="Ward L.D."/>
            <person name="Lowe C.B."/>
            <person name="Holloway A.K."/>
            <person name="Clamp M."/>
            <person name="Gnerre S."/>
            <person name="Alfoldi J."/>
            <person name="Beal K."/>
            <person name="Chang J."/>
            <person name="Clawson H."/>
            <person name="Cuff J."/>
            <person name="Di Palma F."/>
            <person name="Fitzgerald S."/>
            <person name="Flicek P."/>
            <person name="Guttman M."/>
            <person name="Hubisz M.J."/>
            <person name="Jaffe D.B."/>
            <person name="Jungreis I."/>
            <person name="Kent W.J."/>
            <person name="Kostka D."/>
            <person name="Lara M."/>
            <person name="Martins A.L."/>
            <person name="Massingham T."/>
            <person name="Moltke I."/>
            <person name="Raney B.J."/>
            <person name="Rasmussen M.D."/>
            <person name="Robinson J."/>
            <person name="Stark A."/>
            <person name="Vilella A.J."/>
            <person name="Wen J."/>
            <person name="Xie X."/>
            <person name="Zody M.C."/>
            <person name="Baldwin J."/>
            <person name="Bloom T."/>
            <person name="Chin C.W."/>
            <person name="Heiman D."/>
            <person name="Nicol R."/>
            <person name="Nusbaum C."/>
            <person name="Young S."/>
            <person name="Wilkinson J."/>
            <person name="Worley K.C."/>
            <person name="Kovar C.L."/>
            <person name="Muzny D.M."/>
            <person name="Gibbs R.A."/>
            <person name="Cree A."/>
            <person name="Dihn H.H."/>
            <person name="Fowler G."/>
            <person name="Jhangiani S."/>
            <person name="Joshi V."/>
            <person name="Lee S."/>
            <person name="Lewis L.R."/>
            <person name="Nazareth L.V."/>
            <person name="Okwuonu G."/>
            <person name="Santibanez J."/>
            <person name="Warren W.C."/>
            <person name="Mardis E.R."/>
            <person name="Weinstock G.M."/>
            <person name="Wilson R.K."/>
            <person name="Delehaunty K."/>
            <person name="Dooling D."/>
            <person name="Fronik C."/>
            <person name="Fulton L."/>
            <person name="Fulton B."/>
            <person name="Graves T."/>
            <person name="Minx P."/>
            <person name="Sodergren E."/>
            <person name="Birney E."/>
            <person name="Margulies E.H."/>
            <person name="Herrero J."/>
            <person name="Green E.D."/>
            <person name="Haussler D."/>
            <person name="Siepel A."/>
            <person name="Goldman N."/>
            <person name="Pollard K.S."/>
            <person name="Pedersen J.S."/>
            <person name="Lander E.S."/>
            <person name="Kellis M."/>
        </authorList>
    </citation>
    <scope>NUCLEOTIDE SEQUENCE [LARGE SCALE GENOMIC DNA]</scope>
    <source>
        <strain evidence="3">Thorbecke</strain>
    </source>
</reference>
<feature type="compositionally biased region" description="Low complexity" evidence="1">
    <location>
        <begin position="35"/>
        <end position="47"/>
    </location>
</feature>
<dbReference type="STRING" id="9986.ENSOCUP00000022466"/>